<gene>
    <name evidence="2" type="ORF">FSP39_002108</name>
</gene>
<proteinExistence type="predicted"/>
<dbReference type="InterPro" id="IPR050111">
    <property type="entry name" value="C-type_lectin/snaclec_domain"/>
</dbReference>
<dbReference type="Proteomes" id="UP001186944">
    <property type="component" value="Unassembled WGS sequence"/>
</dbReference>
<feature type="domain" description="C-type lectin" evidence="1">
    <location>
        <begin position="1"/>
        <end position="109"/>
    </location>
</feature>
<evidence type="ECO:0000259" key="1">
    <source>
        <dbReference type="PROSITE" id="PS50041"/>
    </source>
</evidence>
<dbReference type="InterPro" id="IPR001304">
    <property type="entry name" value="C-type_lectin-like"/>
</dbReference>
<accession>A0AA88XYT1</accession>
<dbReference type="Pfam" id="PF00059">
    <property type="entry name" value="Lectin_C"/>
    <property type="match status" value="1"/>
</dbReference>
<comment type="caution">
    <text evidence="2">The sequence shown here is derived from an EMBL/GenBank/DDBJ whole genome shotgun (WGS) entry which is preliminary data.</text>
</comment>
<dbReference type="PROSITE" id="PS50041">
    <property type="entry name" value="C_TYPE_LECTIN_2"/>
    <property type="match status" value="1"/>
</dbReference>
<keyword evidence="3" id="KW-1185">Reference proteome</keyword>
<dbReference type="Gene3D" id="3.10.100.10">
    <property type="entry name" value="Mannose-Binding Protein A, subunit A"/>
    <property type="match status" value="1"/>
</dbReference>
<feature type="non-terminal residue" evidence="2">
    <location>
        <position position="1"/>
    </location>
</feature>
<evidence type="ECO:0000313" key="3">
    <source>
        <dbReference type="Proteomes" id="UP001186944"/>
    </source>
</evidence>
<dbReference type="AlphaFoldDB" id="A0AA88XYT1"/>
<reference evidence="2" key="1">
    <citation type="submission" date="2019-08" db="EMBL/GenBank/DDBJ databases">
        <title>The improved chromosome-level genome for the pearl oyster Pinctada fucata martensii using PacBio sequencing and Hi-C.</title>
        <authorList>
            <person name="Zheng Z."/>
        </authorList>
    </citation>
    <scope>NUCLEOTIDE SEQUENCE</scope>
    <source>
        <strain evidence="2">ZZ-2019</strain>
        <tissue evidence="2">Adductor muscle</tissue>
    </source>
</reference>
<evidence type="ECO:0000313" key="2">
    <source>
        <dbReference type="EMBL" id="KAK3094468.1"/>
    </source>
</evidence>
<dbReference type="SUPFAM" id="SSF56436">
    <property type="entry name" value="C-type lectin-like"/>
    <property type="match status" value="1"/>
</dbReference>
<dbReference type="SMART" id="SM00034">
    <property type="entry name" value="CLECT"/>
    <property type="match status" value="1"/>
</dbReference>
<dbReference type="InterPro" id="IPR016186">
    <property type="entry name" value="C-type_lectin-like/link_sf"/>
</dbReference>
<sequence>QTYCRAFGSRLVSIETQDENDFLVHRFKLIQSEFNPPKFWIGGNDIAETGTWVWEKTDTKIADGYHDWNNGNPDNGGDDADEHCLEIQADHGWKWNDNECRETFYPVCEVE</sequence>
<dbReference type="PANTHER" id="PTHR22803">
    <property type="entry name" value="MANNOSE, PHOSPHOLIPASE, LECTIN RECEPTOR RELATED"/>
    <property type="match status" value="1"/>
</dbReference>
<organism evidence="2 3">
    <name type="scientific">Pinctada imbricata</name>
    <name type="common">Atlantic pearl-oyster</name>
    <name type="synonym">Pinctada martensii</name>
    <dbReference type="NCBI Taxonomy" id="66713"/>
    <lineage>
        <taxon>Eukaryota</taxon>
        <taxon>Metazoa</taxon>
        <taxon>Spiralia</taxon>
        <taxon>Lophotrochozoa</taxon>
        <taxon>Mollusca</taxon>
        <taxon>Bivalvia</taxon>
        <taxon>Autobranchia</taxon>
        <taxon>Pteriomorphia</taxon>
        <taxon>Pterioida</taxon>
        <taxon>Pterioidea</taxon>
        <taxon>Pteriidae</taxon>
        <taxon>Pinctada</taxon>
    </lineage>
</organism>
<protein>
    <recommendedName>
        <fullName evidence="1">C-type lectin domain-containing protein</fullName>
    </recommendedName>
</protein>
<dbReference type="CDD" id="cd00037">
    <property type="entry name" value="CLECT"/>
    <property type="match status" value="1"/>
</dbReference>
<dbReference type="EMBL" id="VSWD01000008">
    <property type="protein sequence ID" value="KAK3094468.1"/>
    <property type="molecule type" value="Genomic_DNA"/>
</dbReference>
<dbReference type="InterPro" id="IPR016187">
    <property type="entry name" value="CTDL_fold"/>
</dbReference>
<name>A0AA88XYT1_PINIB</name>